<dbReference type="GO" id="GO:0003735">
    <property type="term" value="F:structural constituent of ribosome"/>
    <property type="evidence" value="ECO:0007669"/>
    <property type="project" value="InterPro"/>
</dbReference>
<comment type="caution">
    <text evidence="5">The sequence shown here is derived from an EMBL/GenBank/DDBJ whole genome shotgun (WGS) entry which is preliminary data.</text>
</comment>
<dbReference type="AlphaFoldDB" id="A0A4S4LES9"/>
<keyword evidence="6" id="KW-1185">Reference proteome</keyword>
<keyword evidence="3" id="KW-0687">Ribonucleoprotein</keyword>
<feature type="compositionally biased region" description="Basic and acidic residues" evidence="4">
    <location>
        <begin position="55"/>
        <end position="64"/>
    </location>
</feature>
<dbReference type="CDD" id="cd00353">
    <property type="entry name" value="Ribosomal_S15p_S13e"/>
    <property type="match status" value="1"/>
</dbReference>
<dbReference type="InterPro" id="IPR005290">
    <property type="entry name" value="Ribosomal_uS15_bac-type"/>
</dbReference>
<dbReference type="GO" id="GO:0005737">
    <property type="term" value="C:cytoplasm"/>
    <property type="evidence" value="ECO:0007669"/>
    <property type="project" value="UniProtKB-ARBA"/>
</dbReference>
<dbReference type="InterPro" id="IPR000589">
    <property type="entry name" value="Ribosomal_uS15"/>
</dbReference>
<dbReference type="PANTHER" id="PTHR23321:SF26">
    <property type="entry name" value="SMALL RIBOSOMAL SUBUNIT PROTEIN US15M"/>
    <property type="match status" value="1"/>
</dbReference>
<name>A0A4S4LES9_9AGAM</name>
<dbReference type="PANTHER" id="PTHR23321">
    <property type="entry name" value="RIBOSOMAL PROTEIN S15, BACTERIAL AND ORGANELLAR"/>
    <property type="match status" value="1"/>
</dbReference>
<dbReference type="GO" id="GO:1990904">
    <property type="term" value="C:ribonucleoprotein complex"/>
    <property type="evidence" value="ECO:0007669"/>
    <property type="project" value="UniProtKB-KW"/>
</dbReference>
<dbReference type="NCBIfam" id="TIGR00952">
    <property type="entry name" value="S15_bact"/>
    <property type="match status" value="1"/>
</dbReference>
<protein>
    <recommendedName>
        <fullName evidence="7">Ribosomal protein S15</fullName>
    </recommendedName>
</protein>
<dbReference type="EMBL" id="SGPK01000037">
    <property type="protein sequence ID" value="THH10392.1"/>
    <property type="molecule type" value="Genomic_DNA"/>
</dbReference>
<evidence type="ECO:0000256" key="4">
    <source>
        <dbReference type="SAM" id="MobiDB-lite"/>
    </source>
</evidence>
<dbReference type="InterPro" id="IPR009068">
    <property type="entry name" value="uS15_NS1_RNA-bd_sf"/>
</dbReference>
<sequence>MSFLRVSTSLGLASSSTSTHCWPTIHSVAALHTSAARFAAETQKQRHSRVSRQTNVERKTERAHFKDENKPHVVLGTRPGDEAKWLNCDLRKVLVTAEELASLPPPPTGGDVQPPLYANFGLDGLDGVESLDYQKKFFFEHLPDATKYSEIAPEIADKLVAVDGAVKLLNPEDVRMYLTVQDKELEKARQLARMVDLRNANARGIAFENRRRIIAAFSPTGNTSDSGYPEVQVALLTMKIRNVWSHLLERKKDLHGRRAVRLLVHQRAKMLKYIKRIDRDRYDRILQRVALEPESVEGELVV</sequence>
<comment type="similarity">
    <text evidence="1">Belongs to the universal ribosomal protein uS15 family.</text>
</comment>
<dbReference type="Gene3D" id="1.10.287.10">
    <property type="entry name" value="S15/NS1, RNA-binding"/>
    <property type="match status" value="1"/>
</dbReference>
<evidence type="ECO:0000256" key="1">
    <source>
        <dbReference type="ARBA" id="ARBA00008434"/>
    </source>
</evidence>
<dbReference type="HAMAP" id="MF_01343_B">
    <property type="entry name" value="Ribosomal_uS15_B"/>
    <property type="match status" value="1"/>
</dbReference>
<evidence type="ECO:0000256" key="2">
    <source>
        <dbReference type="ARBA" id="ARBA00022980"/>
    </source>
</evidence>
<dbReference type="GO" id="GO:0005840">
    <property type="term" value="C:ribosome"/>
    <property type="evidence" value="ECO:0007669"/>
    <property type="project" value="UniProtKB-KW"/>
</dbReference>
<dbReference type="GO" id="GO:0006412">
    <property type="term" value="P:translation"/>
    <property type="evidence" value="ECO:0007669"/>
    <property type="project" value="InterPro"/>
</dbReference>
<dbReference type="Pfam" id="PF00312">
    <property type="entry name" value="Ribosomal_S15"/>
    <property type="match status" value="1"/>
</dbReference>
<keyword evidence="2" id="KW-0689">Ribosomal protein</keyword>
<organism evidence="5 6">
    <name type="scientific">Phellinidium pouzarii</name>
    <dbReference type="NCBI Taxonomy" id="167371"/>
    <lineage>
        <taxon>Eukaryota</taxon>
        <taxon>Fungi</taxon>
        <taxon>Dikarya</taxon>
        <taxon>Basidiomycota</taxon>
        <taxon>Agaricomycotina</taxon>
        <taxon>Agaricomycetes</taxon>
        <taxon>Hymenochaetales</taxon>
        <taxon>Hymenochaetaceae</taxon>
        <taxon>Phellinidium</taxon>
    </lineage>
</organism>
<proteinExistence type="inferred from homology"/>
<dbReference type="OrthoDB" id="441444at2759"/>
<accession>A0A4S4LES9</accession>
<gene>
    <name evidence="5" type="ORF">EW145_g1360</name>
</gene>
<evidence type="ECO:0000313" key="5">
    <source>
        <dbReference type="EMBL" id="THH10392.1"/>
    </source>
</evidence>
<evidence type="ECO:0000313" key="6">
    <source>
        <dbReference type="Proteomes" id="UP000308199"/>
    </source>
</evidence>
<dbReference type="SUPFAM" id="SSF47060">
    <property type="entry name" value="S15/NS1 RNA-binding domain"/>
    <property type="match status" value="1"/>
</dbReference>
<reference evidence="5 6" key="1">
    <citation type="submission" date="2019-02" db="EMBL/GenBank/DDBJ databases">
        <title>Genome sequencing of the rare red list fungi Phellinidium pouzarii.</title>
        <authorList>
            <person name="Buettner E."/>
            <person name="Kellner H."/>
        </authorList>
    </citation>
    <scope>NUCLEOTIDE SEQUENCE [LARGE SCALE GENOMIC DNA]</scope>
    <source>
        <strain evidence="5 6">DSM 108285</strain>
    </source>
</reference>
<feature type="region of interest" description="Disordered" evidence="4">
    <location>
        <begin position="41"/>
        <end position="64"/>
    </location>
</feature>
<evidence type="ECO:0000256" key="3">
    <source>
        <dbReference type="ARBA" id="ARBA00023274"/>
    </source>
</evidence>
<evidence type="ECO:0008006" key="7">
    <source>
        <dbReference type="Google" id="ProtNLM"/>
    </source>
</evidence>
<dbReference type="Proteomes" id="UP000308199">
    <property type="component" value="Unassembled WGS sequence"/>
</dbReference>
<dbReference type="SMART" id="SM01387">
    <property type="entry name" value="Ribosomal_S15"/>
    <property type="match status" value="1"/>
</dbReference>